<feature type="non-terminal residue" evidence="2">
    <location>
        <position position="1"/>
    </location>
</feature>
<proteinExistence type="predicted"/>
<keyword evidence="1" id="KW-0812">Transmembrane</keyword>
<evidence type="ECO:0000256" key="1">
    <source>
        <dbReference type="SAM" id="Phobius"/>
    </source>
</evidence>
<protein>
    <submittedName>
        <fullName evidence="2">Uncharacterized protein</fullName>
    </submittedName>
</protein>
<sequence>MLHMSRADHEVSEGYHLESVLVVPSVTDDFKTGTMQVIRLTTLMMSLQSVVLECIKKQAGDFLVGLVILWPCAFGVVGIMRTLRTMCQQQLANAALCHGISLEHASAPRTEDAVVLAGTAVLVVCTAIALAALGFVKLFLLLVTSFAGPALSIFGELQKAKLQDEAMQQMEGKHRMRGLLQVFSRRAKDSEGLQPAGPSVTLSEGTLAIVSLSRLLDAGRSGRPVLAALQAAPGADVTNQAASLRLWRDLPWQGRALFELTGSRLGLLTFPLLISAVFVLLADIELDRSIKEVMIVATAKASNTKSVAIDQRAVVQEEEEADAAMKMVQLMRPLPQHAQVLVQGLRTSTASYDVQFSPVATFPISVRIMSEGFDR</sequence>
<keyword evidence="3" id="KW-1185">Reference proteome</keyword>
<comment type="caution">
    <text evidence="2">The sequence shown here is derived from an EMBL/GenBank/DDBJ whole genome shotgun (WGS) entry which is preliminary data.</text>
</comment>
<organism evidence="2 3">
    <name type="scientific">Symbiodinium pilosum</name>
    <name type="common">Dinoflagellate</name>
    <dbReference type="NCBI Taxonomy" id="2952"/>
    <lineage>
        <taxon>Eukaryota</taxon>
        <taxon>Sar</taxon>
        <taxon>Alveolata</taxon>
        <taxon>Dinophyceae</taxon>
        <taxon>Suessiales</taxon>
        <taxon>Symbiodiniaceae</taxon>
        <taxon>Symbiodinium</taxon>
    </lineage>
</organism>
<dbReference type="AlphaFoldDB" id="A0A812P6J2"/>
<name>A0A812P6J2_SYMPI</name>
<dbReference type="Proteomes" id="UP000649617">
    <property type="component" value="Unassembled WGS sequence"/>
</dbReference>
<feature type="transmembrane region" description="Helical" evidence="1">
    <location>
        <begin position="62"/>
        <end position="80"/>
    </location>
</feature>
<accession>A0A812P6J2</accession>
<gene>
    <name evidence="2" type="ORF">SPIL2461_LOCUS8254</name>
</gene>
<evidence type="ECO:0000313" key="2">
    <source>
        <dbReference type="EMBL" id="CAE7347828.1"/>
    </source>
</evidence>
<feature type="transmembrane region" description="Helical" evidence="1">
    <location>
        <begin position="113"/>
        <end position="132"/>
    </location>
</feature>
<keyword evidence="1" id="KW-0472">Membrane</keyword>
<dbReference type="EMBL" id="CAJNIZ010013370">
    <property type="protein sequence ID" value="CAE7347828.1"/>
    <property type="molecule type" value="Genomic_DNA"/>
</dbReference>
<reference evidence="2" key="1">
    <citation type="submission" date="2021-02" db="EMBL/GenBank/DDBJ databases">
        <authorList>
            <person name="Dougan E. K."/>
            <person name="Rhodes N."/>
            <person name="Thang M."/>
            <person name="Chan C."/>
        </authorList>
    </citation>
    <scope>NUCLEOTIDE SEQUENCE</scope>
</reference>
<evidence type="ECO:0000313" key="3">
    <source>
        <dbReference type="Proteomes" id="UP000649617"/>
    </source>
</evidence>
<keyword evidence="1" id="KW-1133">Transmembrane helix</keyword>